<gene>
    <name evidence="1" type="ORF">C5L30_000250</name>
</gene>
<dbReference type="AlphaFoldDB" id="A0A4R5NJZ2"/>
<dbReference type="EMBL" id="PUFN01000004">
    <property type="protein sequence ID" value="TDG74534.1"/>
    <property type="molecule type" value="Genomic_DNA"/>
</dbReference>
<dbReference type="RefSeq" id="WP_010019271.1">
    <property type="nucleotide sequence ID" value="NZ_PUFN01000004.1"/>
</dbReference>
<dbReference type="Proteomes" id="UP000295257">
    <property type="component" value="Unassembled WGS sequence"/>
</dbReference>
<proteinExistence type="predicted"/>
<keyword evidence="2" id="KW-1185">Reference proteome</keyword>
<protein>
    <submittedName>
        <fullName evidence="1">Uncharacterized protein</fullName>
    </submittedName>
</protein>
<comment type="caution">
    <text evidence="1">The sequence shown here is derived from an EMBL/GenBank/DDBJ whole genome shotgun (WGS) entry which is preliminary data.</text>
</comment>
<evidence type="ECO:0000313" key="1">
    <source>
        <dbReference type="EMBL" id="TDG74534.1"/>
    </source>
</evidence>
<reference evidence="1 2" key="1">
    <citation type="journal article" date="2019" name="Appl. Microbiol. Biotechnol.">
        <title>Uncovering carbohydrate metabolism through a genotype-phenotype association study of 56 lactic acid bacteria genomes.</title>
        <authorList>
            <person name="Buron-Moles G."/>
            <person name="Chailyan A."/>
            <person name="Dolejs I."/>
            <person name="Forster J."/>
            <person name="Miks M.H."/>
        </authorList>
    </citation>
    <scope>NUCLEOTIDE SEQUENCE [LARGE SCALE GENOMIC DNA]</scope>
    <source>
        <strain evidence="1 2">ATCC 29644</strain>
    </source>
</reference>
<sequence>MDKQRIMELAQELASVPDNDTGYAKHYILEDIENELDAKPIMPQVFDDFAKNFNYDSKSKLVAGKIDKDGDSE</sequence>
<organism evidence="1 2">
    <name type="scientific">Companilactobacillus farciminis</name>
    <dbReference type="NCBI Taxonomy" id="1612"/>
    <lineage>
        <taxon>Bacteria</taxon>
        <taxon>Bacillati</taxon>
        <taxon>Bacillota</taxon>
        <taxon>Bacilli</taxon>
        <taxon>Lactobacillales</taxon>
        <taxon>Lactobacillaceae</taxon>
        <taxon>Companilactobacillus</taxon>
    </lineage>
</organism>
<accession>A0A4R5NJZ2</accession>
<evidence type="ECO:0000313" key="2">
    <source>
        <dbReference type="Proteomes" id="UP000295257"/>
    </source>
</evidence>
<name>A0A4R5NJZ2_9LACO</name>